<keyword evidence="4 11" id="KW-0812">Transmembrane</keyword>
<keyword evidence="8 11" id="KW-1133">Transmembrane helix</keyword>
<gene>
    <name evidence="15" type="ORF">ASZ90_019997</name>
</gene>
<evidence type="ECO:0000256" key="8">
    <source>
        <dbReference type="ARBA" id="ARBA00022989"/>
    </source>
</evidence>
<keyword evidence="3" id="KW-1003">Cell membrane</keyword>
<organism evidence="15">
    <name type="scientific">hydrocarbon metagenome</name>
    <dbReference type="NCBI Taxonomy" id="938273"/>
    <lineage>
        <taxon>unclassified sequences</taxon>
        <taxon>metagenomes</taxon>
        <taxon>ecological metagenomes</taxon>
    </lineage>
</organism>
<dbReference type="SUPFAM" id="SSF90123">
    <property type="entry name" value="ABC transporter transmembrane region"/>
    <property type="match status" value="1"/>
</dbReference>
<keyword evidence="10" id="KW-0080">Bacteriocin transport</keyword>
<evidence type="ECO:0000259" key="14">
    <source>
        <dbReference type="PROSITE" id="PS50990"/>
    </source>
</evidence>
<dbReference type="GO" id="GO:0008233">
    <property type="term" value="F:peptidase activity"/>
    <property type="evidence" value="ECO:0007669"/>
    <property type="project" value="InterPro"/>
</dbReference>
<dbReference type="Gene3D" id="3.40.50.300">
    <property type="entry name" value="P-loop containing nucleotide triphosphate hydrolases"/>
    <property type="match status" value="1"/>
</dbReference>
<feature type="domain" description="ABC transmembrane type-1" evidence="13">
    <location>
        <begin position="167"/>
        <end position="446"/>
    </location>
</feature>
<dbReference type="InterPro" id="IPR005074">
    <property type="entry name" value="Peptidase_C39"/>
</dbReference>
<dbReference type="InterPro" id="IPR027417">
    <property type="entry name" value="P-loop_NTPase"/>
</dbReference>
<dbReference type="SMART" id="SM00382">
    <property type="entry name" value="AAA"/>
    <property type="match status" value="1"/>
</dbReference>
<sequence>MPDTRNRKKVPSILQMEAVECGAASLAMIFAYYKKYLPLEKLRVDCGVTRDGVKASSILKAARRHGFKAQGFRKDPAELKTMQLPAIIHWNFNHFVVLEGFVKDKVYINDPASGPRTISEEEFDLAFTGVILTFVPDQEFQPSGKKNSFFDSLKNWMSGSKTVIIYLVLIGLLMVIPGLIVPAFSKIFIDDVLLGGKSEWLKPLLWSMGIVVILQAVLTGLQQHYLLKMETKIAVSNAGKFFWHIFRLPVEFFQQRSAGDISNRMQSNDKVAAFLSRELAETVIGFLTIIFYFVVMLQYSTILAFISLLAAGLSIAYLLYSSNKIEVMNKKLLQDKGKVMGFSVSGLYIIETLKASASESDFFSKWSGYHAKEINTQQNLGKTTQVLIQLPEFLSEFANVIVLFVGGLIIISGNLTIGSLIAFQGLLGSFMTPVSGLTQMGMQMKQVQGDINRLEDVFNYNIDENVGREVEVENEEDAYKKLEGYIEIKDLSFGYNPWDPPLIEDFNLSLKPGSRVALVGGSGCGKSTLARLISGIHQPWSGEILFDGISRENLPRSVIINSLAVVEQDITMFDGTIKENLTMWDNTISEFNVIRAAKDACIHDDIAIREKGYDHKVSEGGANFSGGQRQRLEIARALASNPSILVLDEATSALDVHTEKQVDENIRRRGCTCVIVAHRLSTIRDCDEIIVLERGKIVQRGTHDELKNVEGLYAQLISA</sequence>
<comment type="caution">
    <text evidence="15">The sequence shown here is derived from an EMBL/GenBank/DDBJ whole genome shotgun (WGS) entry which is preliminary data.</text>
</comment>
<dbReference type="GO" id="GO:0015031">
    <property type="term" value="P:protein transport"/>
    <property type="evidence" value="ECO:0007669"/>
    <property type="project" value="UniProtKB-KW"/>
</dbReference>
<name>A0A0W8E1Z3_9ZZZZ</name>
<dbReference type="PROSITE" id="PS50990">
    <property type="entry name" value="PEPTIDASE_C39"/>
    <property type="match status" value="1"/>
</dbReference>
<dbReference type="Gene3D" id="3.90.70.10">
    <property type="entry name" value="Cysteine proteinases"/>
    <property type="match status" value="1"/>
</dbReference>
<dbReference type="EMBL" id="LNQE01001916">
    <property type="protein sequence ID" value="KUG02629.1"/>
    <property type="molecule type" value="Genomic_DNA"/>
</dbReference>
<dbReference type="InterPro" id="IPR003439">
    <property type="entry name" value="ABC_transporter-like_ATP-bd"/>
</dbReference>
<dbReference type="FunFam" id="3.40.50.300:FF:000299">
    <property type="entry name" value="ABC transporter ATP-binding protein/permease"/>
    <property type="match status" value="1"/>
</dbReference>
<dbReference type="Gene3D" id="1.20.1560.10">
    <property type="entry name" value="ABC transporter type 1, transmembrane domain"/>
    <property type="match status" value="1"/>
</dbReference>
<dbReference type="GO" id="GO:0006508">
    <property type="term" value="P:proteolysis"/>
    <property type="evidence" value="ECO:0007669"/>
    <property type="project" value="InterPro"/>
</dbReference>
<dbReference type="InterPro" id="IPR022514">
    <property type="entry name" value="NHPM_micro_ABC1"/>
</dbReference>
<evidence type="ECO:0000313" key="15">
    <source>
        <dbReference type="EMBL" id="KUG02629.1"/>
    </source>
</evidence>
<dbReference type="GO" id="GO:0034040">
    <property type="term" value="F:ATPase-coupled lipid transmembrane transporter activity"/>
    <property type="evidence" value="ECO:0007669"/>
    <property type="project" value="TreeGrafter"/>
</dbReference>
<dbReference type="PROSITE" id="PS00211">
    <property type="entry name" value="ABC_TRANSPORTER_1"/>
    <property type="match status" value="1"/>
</dbReference>
<feature type="transmembrane region" description="Helical" evidence="11">
    <location>
        <begin position="393"/>
        <end position="411"/>
    </location>
</feature>
<keyword evidence="9 11" id="KW-0472">Membrane</keyword>
<evidence type="ECO:0000256" key="4">
    <source>
        <dbReference type="ARBA" id="ARBA00022692"/>
    </source>
</evidence>
<dbReference type="GO" id="GO:0043213">
    <property type="term" value="P:bacteriocin transport"/>
    <property type="evidence" value="ECO:0007669"/>
    <property type="project" value="UniProtKB-KW"/>
</dbReference>
<feature type="transmembrane region" description="Helical" evidence="11">
    <location>
        <begin position="204"/>
        <end position="221"/>
    </location>
</feature>
<accession>A0A0W8E1Z3</accession>
<feature type="transmembrane region" description="Helical" evidence="11">
    <location>
        <begin position="163"/>
        <end position="184"/>
    </location>
</feature>
<feature type="domain" description="ABC transporter" evidence="12">
    <location>
        <begin position="486"/>
        <end position="719"/>
    </location>
</feature>
<evidence type="ECO:0000256" key="6">
    <source>
        <dbReference type="ARBA" id="ARBA00022840"/>
    </source>
</evidence>
<keyword evidence="6" id="KW-0067">ATP-binding</keyword>
<dbReference type="PANTHER" id="PTHR24221">
    <property type="entry name" value="ATP-BINDING CASSETTE SUB-FAMILY B"/>
    <property type="match status" value="1"/>
</dbReference>
<evidence type="ECO:0000256" key="7">
    <source>
        <dbReference type="ARBA" id="ARBA00022927"/>
    </source>
</evidence>
<keyword evidence="5" id="KW-0547">Nucleotide-binding</keyword>
<dbReference type="GO" id="GO:0005886">
    <property type="term" value="C:plasma membrane"/>
    <property type="evidence" value="ECO:0007669"/>
    <property type="project" value="UniProtKB-SubCell"/>
</dbReference>
<evidence type="ECO:0000256" key="10">
    <source>
        <dbReference type="ARBA" id="ARBA00043264"/>
    </source>
</evidence>
<dbReference type="PANTHER" id="PTHR24221:SF654">
    <property type="entry name" value="ATP-BINDING CASSETTE SUB-FAMILY B MEMBER 6"/>
    <property type="match status" value="1"/>
</dbReference>
<dbReference type="PROSITE" id="PS50929">
    <property type="entry name" value="ABC_TM1F"/>
    <property type="match status" value="1"/>
</dbReference>
<dbReference type="InterPro" id="IPR017871">
    <property type="entry name" value="ABC_transporter-like_CS"/>
</dbReference>
<dbReference type="Pfam" id="PF00005">
    <property type="entry name" value="ABC_tran"/>
    <property type="match status" value="1"/>
</dbReference>
<feature type="transmembrane region" description="Helical" evidence="11">
    <location>
        <begin position="274"/>
        <end position="295"/>
    </location>
</feature>
<keyword evidence="7" id="KW-0653">Protein transport</keyword>
<evidence type="ECO:0000259" key="12">
    <source>
        <dbReference type="PROSITE" id="PS50893"/>
    </source>
</evidence>
<dbReference type="InterPro" id="IPR011527">
    <property type="entry name" value="ABC1_TM_dom"/>
</dbReference>
<dbReference type="Pfam" id="PF03412">
    <property type="entry name" value="Peptidase_C39"/>
    <property type="match status" value="1"/>
</dbReference>
<dbReference type="CDD" id="cd18569">
    <property type="entry name" value="ABC_6TM_NHLM_bacteriocin"/>
    <property type="match status" value="1"/>
</dbReference>
<keyword evidence="2" id="KW-0813">Transport</keyword>
<dbReference type="AlphaFoldDB" id="A0A0W8E1Z3"/>
<dbReference type="GO" id="GO:0016887">
    <property type="term" value="F:ATP hydrolysis activity"/>
    <property type="evidence" value="ECO:0007669"/>
    <property type="project" value="InterPro"/>
</dbReference>
<evidence type="ECO:0000256" key="2">
    <source>
        <dbReference type="ARBA" id="ARBA00022448"/>
    </source>
</evidence>
<reference evidence="15" key="1">
    <citation type="journal article" date="2015" name="Proc. Natl. Acad. Sci. U.S.A.">
        <title>Networks of energetic and metabolic interactions define dynamics in microbial communities.</title>
        <authorList>
            <person name="Embree M."/>
            <person name="Liu J.K."/>
            <person name="Al-Bassam M.M."/>
            <person name="Zengler K."/>
        </authorList>
    </citation>
    <scope>NUCLEOTIDE SEQUENCE</scope>
</reference>
<comment type="subcellular location">
    <subcellularLocation>
        <location evidence="1">Cell membrane</location>
        <topology evidence="1">Multi-pass membrane protein</topology>
    </subcellularLocation>
</comment>
<evidence type="ECO:0000256" key="9">
    <source>
        <dbReference type="ARBA" id="ARBA00023136"/>
    </source>
</evidence>
<dbReference type="Pfam" id="PF00664">
    <property type="entry name" value="ABC_membrane"/>
    <property type="match status" value="1"/>
</dbReference>
<dbReference type="InterPro" id="IPR039421">
    <property type="entry name" value="Type_1_exporter"/>
</dbReference>
<dbReference type="InterPro" id="IPR036640">
    <property type="entry name" value="ABC1_TM_sf"/>
</dbReference>
<evidence type="ECO:0000256" key="5">
    <source>
        <dbReference type="ARBA" id="ARBA00022741"/>
    </source>
</evidence>
<dbReference type="GO" id="GO:0005524">
    <property type="term" value="F:ATP binding"/>
    <property type="evidence" value="ECO:0007669"/>
    <property type="project" value="UniProtKB-KW"/>
</dbReference>
<dbReference type="PROSITE" id="PS50893">
    <property type="entry name" value="ABC_TRANSPORTER_2"/>
    <property type="match status" value="1"/>
</dbReference>
<dbReference type="GO" id="GO:0140359">
    <property type="term" value="F:ABC-type transporter activity"/>
    <property type="evidence" value="ECO:0007669"/>
    <property type="project" value="InterPro"/>
</dbReference>
<feature type="domain" description="Peptidase C39" evidence="14">
    <location>
        <begin position="15"/>
        <end position="134"/>
    </location>
</feature>
<dbReference type="NCBIfam" id="TIGR03796">
    <property type="entry name" value="NHLM_micro_ABC1"/>
    <property type="match status" value="1"/>
</dbReference>
<evidence type="ECO:0000256" key="1">
    <source>
        <dbReference type="ARBA" id="ARBA00004651"/>
    </source>
</evidence>
<dbReference type="SUPFAM" id="SSF52540">
    <property type="entry name" value="P-loop containing nucleoside triphosphate hydrolases"/>
    <property type="match status" value="1"/>
</dbReference>
<evidence type="ECO:0000256" key="3">
    <source>
        <dbReference type="ARBA" id="ARBA00022475"/>
    </source>
</evidence>
<feature type="transmembrane region" description="Helical" evidence="11">
    <location>
        <begin position="301"/>
        <end position="320"/>
    </location>
</feature>
<proteinExistence type="predicted"/>
<evidence type="ECO:0000259" key="13">
    <source>
        <dbReference type="PROSITE" id="PS50929"/>
    </source>
</evidence>
<evidence type="ECO:0000256" key="11">
    <source>
        <dbReference type="SAM" id="Phobius"/>
    </source>
</evidence>
<dbReference type="InterPro" id="IPR003593">
    <property type="entry name" value="AAA+_ATPase"/>
</dbReference>
<protein>
    <submittedName>
        <fullName evidence="15">Abc-type bacteriocin/lantibiotic exporter</fullName>
    </submittedName>
</protein>